<reference evidence="2 3" key="1">
    <citation type="submission" date="2018-03" db="EMBL/GenBank/DDBJ databases">
        <title>Genomic Encyclopedia of Archaeal and Bacterial Type Strains, Phase II (KMG-II): from individual species to whole genera.</title>
        <authorList>
            <person name="Goeker M."/>
        </authorList>
    </citation>
    <scope>NUCLEOTIDE SEQUENCE [LARGE SCALE GENOMIC DNA]</scope>
    <source>
        <strain evidence="2 3">DSM 28354</strain>
    </source>
</reference>
<comment type="caution">
    <text evidence="2">The sequence shown here is derived from an EMBL/GenBank/DDBJ whole genome shotgun (WGS) entry which is preliminary data.</text>
</comment>
<name>A0A2T0TF92_9BACT</name>
<sequence length="200" mass="21459">MKQIRLSIAVLLSVLSVAGAGVAKADTGSLVEGVKIAKADQKKVRIYTQANAPVDVTIADADGNVLYKGALSGKKHSASFDLNSLPDGQYYLTAGNKSWWLSQGLNIKDNALNIEDRNLQQVVQPTITTYNNNKVEVVMPAKNVDDANVAIYDAQNVLVHTGSFSGPVGRFDLSALPDGSYTFVVGPEQKQFVTRVGIKH</sequence>
<feature type="signal peptide" evidence="1">
    <location>
        <begin position="1"/>
        <end position="25"/>
    </location>
</feature>
<dbReference type="RefSeq" id="WP_106136692.1">
    <property type="nucleotide sequence ID" value="NZ_PVTE01000003.1"/>
</dbReference>
<dbReference type="EMBL" id="PVTE01000003">
    <property type="protein sequence ID" value="PRY44288.1"/>
    <property type="molecule type" value="Genomic_DNA"/>
</dbReference>
<feature type="chain" id="PRO_5015544414" description="Secreted protein (Por secretion system target)" evidence="1">
    <location>
        <begin position="26"/>
        <end position="200"/>
    </location>
</feature>
<evidence type="ECO:0000313" key="2">
    <source>
        <dbReference type="EMBL" id="PRY44288.1"/>
    </source>
</evidence>
<dbReference type="OrthoDB" id="977990at2"/>
<keyword evidence="1" id="KW-0732">Signal</keyword>
<keyword evidence="3" id="KW-1185">Reference proteome</keyword>
<protein>
    <recommendedName>
        <fullName evidence="4">Secreted protein (Por secretion system target)</fullName>
    </recommendedName>
</protein>
<evidence type="ECO:0008006" key="4">
    <source>
        <dbReference type="Google" id="ProtNLM"/>
    </source>
</evidence>
<evidence type="ECO:0000313" key="3">
    <source>
        <dbReference type="Proteomes" id="UP000238375"/>
    </source>
</evidence>
<organism evidence="2 3">
    <name type="scientific">Spirosoma oryzae</name>
    <dbReference type="NCBI Taxonomy" id="1469603"/>
    <lineage>
        <taxon>Bacteria</taxon>
        <taxon>Pseudomonadati</taxon>
        <taxon>Bacteroidota</taxon>
        <taxon>Cytophagia</taxon>
        <taxon>Cytophagales</taxon>
        <taxon>Cytophagaceae</taxon>
        <taxon>Spirosoma</taxon>
    </lineage>
</organism>
<dbReference type="Proteomes" id="UP000238375">
    <property type="component" value="Unassembled WGS sequence"/>
</dbReference>
<evidence type="ECO:0000256" key="1">
    <source>
        <dbReference type="SAM" id="SignalP"/>
    </source>
</evidence>
<gene>
    <name evidence="2" type="ORF">CLV58_103257</name>
</gene>
<accession>A0A2T0TF92</accession>
<proteinExistence type="predicted"/>
<dbReference type="AlphaFoldDB" id="A0A2T0TF92"/>